<protein>
    <recommendedName>
        <fullName evidence="4">Autophagy-related protein 2</fullName>
    </recommendedName>
</protein>
<comment type="catalytic activity">
    <reaction evidence="10">
        <text>a 1,2-diacyl-sn-glycero-3-phospho-L-serine(in) = a 1,2-diacyl-sn-glycero-3-phospho-L-serine(out)</text>
        <dbReference type="Rhea" id="RHEA:38663"/>
        <dbReference type="ChEBI" id="CHEBI:57262"/>
    </reaction>
</comment>
<evidence type="ECO:0000256" key="10">
    <source>
        <dbReference type="ARBA" id="ARBA00024479"/>
    </source>
</evidence>
<evidence type="ECO:0000313" key="15">
    <source>
        <dbReference type="Proteomes" id="UP000509704"/>
    </source>
</evidence>
<comment type="catalytic activity">
    <reaction evidence="11">
        <text>a 1,2-diacyl-sn-glycero-3-phosphoethanolamine(in) = a 1,2-diacyl-sn-glycero-3-phosphoethanolamine(out)</text>
        <dbReference type="Rhea" id="RHEA:38895"/>
        <dbReference type="ChEBI" id="CHEBI:64612"/>
    </reaction>
</comment>
<evidence type="ECO:0000256" key="13">
    <source>
        <dbReference type="SAM" id="MobiDB-lite"/>
    </source>
</evidence>
<evidence type="ECO:0000256" key="7">
    <source>
        <dbReference type="ARBA" id="ARBA00023006"/>
    </source>
</evidence>
<sequence>MGLWLPQMIQKRLLLYVLQQISVLSNIDLSNLHVSLGSSSQFSFDDLNLAVDDIKIPYLSLRSGSIKHLEIELTVSGGVSICGKGVLFVVKPLIDDQDNDPNSFSLTKSIHDLTNSIIQYSESDKHSFSVYKDPESDGSTSPLADSTESTSSSGKESEPIIAVGALENMKNKILNVALSKLMVRFENIKFRFLLEENIIEASLGEIELNTEDNNIRKVEIHDFKVVCVKNSEPNDTEYLSDDNMSNSVLYSSKEASSIYMSALEGLKSPPDGQEDSILEDNELSLGLTAIEHISISFQGLSSLDDLALRDLKVKIQNASIDLESLLTMSDTTIGFVSRVFTTRKTEDVPQASNLKGYKRFQKEQGILEGFDNLAVDMNYLSVHFGEGVSMVFNNMNYTCWENREQTMLIDTMTLKGDGIDLQSSPAPILRAVLNSNEVEINILHSLILKVDKLALGKLAKVQHRLQEFSVRNIRPPPKKSHASSRYKEERVYKFCAKPITVLLNIGAYQLYLSTSEIFSRLPNDIIKIKNVTIGRRTEQKDHSMVTLDDLSIIASKSRMQLISFDENFKESSLTSKMLVRVREIAVSHEFEHLKRLFLDFQDIHSIIKINDKKPNVDKHKVFMKRSVRILKSSNIVYKKTDQALYSIILDNVDIKIRSFYNEHFGDLQTNISSILLAASMDGSFFGFCKDFLCKRNTASQQEVLASSITTEDIKKPLIFFQAKANGKIKTILREMSLHYYAKWLDFFSSKSNDSSSEKSNLQNSIPWELKMINCSIKLHPYRIKPCLAIIMEHIHLTGRTAMEQVKIVAKNGAILLIDDVQNIKFVEKRHYPSLVNFYVYQGFSEVGKIDSVSIQSKRVANATSAKIKANNIGLSLCADSAHTLVQLFMDLKIPITFPDDEKYSLTVPSAIDVFKHIDSDFFCSSHIKKNSDCYENDEEDLIHVDSSFLDDDTNNQHQQVMKENYTIDTSSESTSSNMRLQESYLDTTIREDHESLTELKEHIDIVIELEVAKMTIKLFDGYDWKFTRKSISQKIEEIDRELKKRSETTNSNERLEGAIFDSIYISGNPSDSVDLKKRVNDEIQGEFMSGLGSRKADLHPSRYYKALVELNQLGLIFTGYPMGTPTRSESAGTAEVLNKCEILVQSFDVIDNVPTSTWNKLLTILRHEQWPLDRPMLNMNVCLLRPVDFLAATELRFDIKLAPLRLHVDQDTLDFLVKFGEFKDMRFELIDKYPDIPFIQKLTTNSVKLKLDYKPKKVDYSGLRSGHTSELMNFFILDGANITLKGVALYGISGFSELNTILKSVWTPDITSRQLPGVLKGFAPVKSILALGSGARALVSVPLAEYKQDRRLGRSLKQGCNVFVRTATGDFVKLGARLASGTQTVLESTEEFFGGDGAQGRLFKYDDPLMDINGLLEEDQLVGGSNPTIKGRGPAALVIDPSKCNEGEPKIVSLYADQPLDLHKGLEEAYSSLEKHMHLVYDVIWKTQGEIKDSRSGTAAAAVSVAKVAPVAIIRPLIGATEAIAKALQGISNQLDKEQVNDLNDKYKSRSGKK</sequence>
<evidence type="ECO:0000256" key="1">
    <source>
        <dbReference type="ARBA" id="ARBA00004406"/>
    </source>
</evidence>
<evidence type="ECO:0000256" key="2">
    <source>
        <dbReference type="ARBA" id="ARBA00004623"/>
    </source>
</evidence>
<keyword evidence="9" id="KW-0472">Membrane</keyword>
<dbReference type="Proteomes" id="UP000509704">
    <property type="component" value="Chromosome 4"/>
</dbReference>
<dbReference type="GO" id="GO:0006869">
    <property type="term" value="P:lipid transport"/>
    <property type="evidence" value="ECO:0007669"/>
    <property type="project" value="UniProtKB-KW"/>
</dbReference>
<comment type="subcellular location">
    <subcellularLocation>
        <location evidence="1">Endoplasmic reticulum membrane</location>
        <topology evidence="1">Peripheral membrane protein</topology>
    </subcellularLocation>
    <subcellularLocation>
        <location evidence="2">Preautophagosomal structure membrane</location>
        <topology evidence="2">Peripheral membrane protein</topology>
    </subcellularLocation>
</comment>
<dbReference type="InterPro" id="IPR026849">
    <property type="entry name" value="ATG2"/>
</dbReference>
<keyword evidence="8" id="KW-0445">Lipid transport</keyword>
<accession>A0A7H9B1F9</accession>
<evidence type="ECO:0000256" key="12">
    <source>
        <dbReference type="ARBA" id="ARBA00024631"/>
    </source>
</evidence>
<comment type="similarity">
    <text evidence="3">Belongs to the ATG2 family.</text>
</comment>
<dbReference type="PANTHER" id="PTHR13190:SF1">
    <property type="entry name" value="AUTOPHAGY-RELATED 2, ISOFORM A"/>
    <property type="match status" value="1"/>
</dbReference>
<gene>
    <name evidence="14" type="ORF">HG535_0D00240</name>
</gene>
<evidence type="ECO:0000256" key="3">
    <source>
        <dbReference type="ARBA" id="ARBA00009714"/>
    </source>
</evidence>
<comment type="catalytic activity">
    <reaction evidence="12">
        <text>a 1,2-diacyl-sn-glycero-3-phosphocholine(in) = a 1,2-diacyl-sn-glycero-3-phosphocholine(out)</text>
        <dbReference type="Rhea" id="RHEA:38571"/>
        <dbReference type="ChEBI" id="CHEBI:57643"/>
    </reaction>
</comment>
<dbReference type="KEGG" id="zmk:HG535_0D00240"/>
<evidence type="ECO:0000256" key="5">
    <source>
        <dbReference type="ARBA" id="ARBA00022448"/>
    </source>
</evidence>
<dbReference type="Pfam" id="PF13329">
    <property type="entry name" value="ATG2_CAD"/>
    <property type="match status" value="2"/>
</dbReference>
<evidence type="ECO:0000256" key="4">
    <source>
        <dbReference type="ARBA" id="ARBA00018070"/>
    </source>
</evidence>
<dbReference type="GO" id="GO:0032266">
    <property type="term" value="F:phosphatidylinositol-3-phosphate binding"/>
    <property type="evidence" value="ECO:0007669"/>
    <property type="project" value="TreeGrafter"/>
</dbReference>
<dbReference type="EMBL" id="CP058607">
    <property type="protein sequence ID" value="QLG72317.1"/>
    <property type="molecule type" value="Genomic_DNA"/>
</dbReference>
<dbReference type="OrthoDB" id="18982at2759"/>
<dbReference type="GO" id="GO:0061723">
    <property type="term" value="P:glycophagy"/>
    <property type="evidence" value="ECO:0007669"/>
    <property type="project" value="TreeGrafter"/>
</dbReference>
<evidence type="ECO:0000256" key="6">
    <source>
        <dbReference type="ARBA" id="ARBA00022824"/>
    </source>
</evidence>
<reference evidence="14 15" key="1">
    <citation type="submission" date="2020-07" db="EMBL/GenBank/DDBJ databases">
        <title>The yeast mating-type switching endonuclease HO is a domesticated member of an unorthodox homing genetic element family.</title>
        <authorList>
            <person name="Coughlan A.Y."/>
            <person name="Lombardi L."/>
            <person name="Braun-Galleani S."/>
            <person name="Martos A.R."/>
            <person name="Galeote V."/>
            <person name="Bigey F."/>
            <person name="Dequin S."/>
            <person name="Byrne K.P."/>
            <person name="Wolfe K.H."/>
        </authorList>
    </citation>
    <scope>NUCLEOTIDE SEQUENCE [LARGE SCALE GENOMIC DNA]</scope>
    <source>
        <strain evidence="14 15">NRRL Y-6702</strain>
    </source>
</reference>
<dbReference type="GO" id="GO:0034727">
    <property type="term" value="P:piecemeal microautophagy of the nucleus"/>
    <property type="evidence" value="ECO:0007669"/>
    <property type="project" value="TreeGrafter"/>
</dbReference>
<dbReference type="GO" id="GO:0061709">
    <property type="term" value="P:reticulophagy"/>
    <property type="evidence" value="ECO:0007669"/>
    <property type="project" value="TreeGrafter"/>
</dbReference>
<dbReference type="PANTHER" id="PTHR13190">
    <property type="entry name" value="AUTOPHAGY-RELATED 2, ISOFORM A"/>
    <property type="match status" value="1"/>
</dbReference>
<keyword evidence="15" id="KW-1185">Reference proteome</keyword>
<dbReference type="GO" id="GO:0000422">
    <property type="term" value="P:autophagy of mitochondrion"/>
    <property type="evidence" value="ECO:0007669"/>
    <property type="project" value="TreeGrafter"/>
</dbReference>
<dbReference type="RefSeq" id="XP_037144045.1">
    <property type="nucleotide sequence ID" value="XM_037288150.1"/>
</dbReference>
<evidence type="ECO:0000256" key="9">
    <source>
        <dbReference type="ARBA" id="ARBA00023136"/>
    </source>
</evidence>
<evidence type="ECO:0000256" key="8">
    <source>
        <dbReference type="ARBA" id="ARBA00023055"/>
    </source>
</evidence>
<keyword evidence="7" id="KW-0072">Autophagy</keyword>
<evidence type="ECO:0000256" key="11">
    <source>
        <dbReference type="ARBA" id="ARBA00024615"/>
    </source>
</evidence>
<evidence type="ECO:0000313" key="14">
    <source>
        <dbReference type="EMBL" id="QLG72317.1"/>
    </source>
</evidence>
<organism evidence="14 15">
    <name type="scientific">Zygotorulaspora mrakii</name>
    <name type="common">Zygosaccharomyces mrakii</name>
    <dbReference type="NCBI Taxonomy" id="42260"/>
    <lineage>
        <taxon>Eukaryota</taxon>
        <taxon>Fungi</taxon>
        <taxon>Dikarya</taxon>
        <taxon>Ascomycota</taxon>
        <taxon>Saccharomycotina</taxon>
        <taxon>Saccharomycetes</taxon>
        <taxon>Saccharomycetales</taxon>
        <taxon>Saccharomycetaceae</taxon>
        <taxon>Zygotorulaspora</taxon>
    </lineage>
</organism>
<keyword evidence="5" id="KW-0813">Transport</keyword>
<dbReference type="GO" id="GO:0034045">
    <property type="term" value="C:phagophore assembly site membrane"/>
    <property type="evidence" value="ECO:0007669"/>
    <property type="project" value="UniProtKB-SubCell"/>
</dbReference>
<proteinExistence type="inferred from homology"/>
<name>A0A7H9B1F9_ZYGMR</name>
<feature type="region of interest" description="Disordered" evidence="13">
    <location>
        <begin position="128"/>
        <end position="157"/>
    </location>
</feature>
<dbReference type="GO" id="GO:0061908">
    <property type="term" value="C:phagophore"/>
    <property type="evidence" value="ECO:0007669"/>
    <property type="project" value="TreeGrafter"/>
</dbReference>
<dbReference type="GO" id="GO:0043495">
    <property type="term" value="F:protein-membrane adaptor activity"/>
    <property type="evidence" value="ECO:0007669"/>
    <property type="project" value="TreeGrafter"/>
</dbReference>
<dbReference type="GO" id="GO:0000045">
    <property type="term" value="P:autophagosome assembly"/>
    <property type="evidence" value="ECO:0007669"/>
    <property type="project" value="TreeGrafter"/>
</dbReference>
<keyword evidence="6" id="KW-0256">Endoplasmic reticulum</keyword>
<dbReference type="GO" id="GO:0005789">
    <property type="term" value="C:endoplasmic reticulum membrane"/>
    <property type="evidence" value="ECO:0007669"/>
    <property type="project" value="UniProtKB-SubCell"/>
</dbReference>
<dbReference type="GeneID" id="59236041"/>